<evidence type="ECO:0000313" key="1">
    <source>
        <dbReference type="EMBL" id="CAD6994991.1"/>
    </source>
</evidence>
<comment type="caution">
    <text evidence="1">The sequence shown here is derived from an EMBL/GenBank/DDBJ whole genome shotgun (WGS) entry which is preliminary data.</text>
</comment>
<proteinExistence type="predicted"/>
<dbReference type="AlphaFoldDB" id="A0A811U827"/>
<keyword evidence="2" id="KW-1185">Reference proteome</keyword>
<organism evidence="1 2">
    <name type="scientific">Ceratitis capitata</name>
    <name type="common">Mediterranean fruit fly</name>
    <name type="synonym">Tephritis capitata</name>
    <dbReference type="NCBI Taxonomy" id="7213"/>
    <lineage>
        <taxon>Eukaryota</taxon>
        <taxon>Metazoa</taxon>
        <taxon>Ecdysozoa</taxon>
        <taxon>Arthropoda</taxon>
        <taxon>Hexapoda</taxon>
        <taxon>Insecta</taxon>
        <taxon>Pterygota</taxon>
        <taxon>Neoptera</taxon>
        <taxon>Endopterygota</taxon>
        <taxon>Diptera</taxon>
        <taxon>Brachycera</taxon>
        <taxon>Muscomorpha</taxon>
        <taxon>Tephritoidea</taxon>
        <taxon>Tephritidae</taxon>
        <taxon>Ceratitis</taxon>
        <taxon>Ceratitis</taxon>
    </lineage>
</organism>
<accession>A0A811U827</accession>
<sequence length="121" mass="13523">MDNAFDVFGVFRGNNSEHTQTSTHISTTDTAGGLSCAVHTPTNMYNNAKIYKINPSQGLCFPICHSICSTKDQRFGGINRRTEIKVDCRDFDQLTDTQSIQKLLVLLSVGRGEQYNERNMS</sequence>
<protein>
    <submittedName>
        <fullName evidence="1">(Mediterranean fruit fly) hypothetical protein</fullName>
    </submittedName>
</protein>
<gene>
    <name evidence="1" type="ORF">CCAP1982_LOCUS3722</name>
</gene>
<dbReference type="Proteomes" id="UP000606786">
    <property type="component" value="Unassembled WGS sequence"/>
</dbReference>
<name>A0A811U827_CERCA</name>
<reference evidence="1" key="1">
    <citation type="submission" date="2020-11" db="EMBL/GenBank/DDBJ databases">
        <authorList>
            <person name="Whitehead M."/>
        </authorList>
    </citation>
    <scope>NUCLEOTIDE SEQUENCE</scope>
    <source>
        <strain evidence="1">EGII</strain>
    </source>
</reference>
<evidence type="ECO:0000313" key="2">
    <source>
        <dbReference type="Proteomes" id="UP000606786"/>
    </source>
</evidence>
<dbReference type="EMBL" id="CAJHJT010000001">
    <property type="protein sequence ID" value="CAD6994991.1"/>
    <property type="molecule type" value="Genomic_DNA"/>
</dbReference>